<gene>
    <name evidence="2" type="ORF">TPA0598_03_07360</name>
</gene>
<dbReference type="Proteomes" id="UP000048965">
    <property type="component" value="Unassembled WGS sequence"/>
</dbReference>
<reference evidence="3" key="1">
    <citation type="submission" date="2014-09" db="EMBL/GenBank/DDBJ databases">
        <title>Whole genome shotgun sequence of Streptomyces sp. NBRC 110027.</title>
        <authorList>
            <person name="Komaki H."/>
            <person name="Ichikawa N."/>
            <person name="Katano-Makiyama Y."/>
            <person name="Hosoyama A."/>
            <person name="Hashimoto M."/>
            <person name="Uohara A."/>
            <person name="Kitahashi Y."/>
            <person name="Ohji S."/>
            <person name="Kimura A."/>
            <person name="Yamazoe A."/>
            <person name="Igarashi Y."/>
            <person name="Fujita N."/>
        </authorList>
    </citation>
    <scope>NUCLEOTIDE SEQUENCE [LARGE SCALE GENOMIC DNA]</scope>
    <source>
        <strain evidence="3">NBRC 110027</strain>
    </source>
</reference>
<evidence type="ECO:0000313" key="2">
    <source>
        <dbReference type="EMBL" id="GAO08275.1"/>
    </source>
</evidence>
<proteinExistence type="predicted"/>
<evidence type="ECO:0000256" key="1">
    <source>
        <dbReference type="SAM" id="MobiDB-lite"/>
    </source>
</evidence>
<protein>
    <submittedName>
        <fullName evidence="2">Uncharacterized protein</fullName>
    </submittedName>
</protein>
<dbReference type="AlphaFoldDB" id="A0A0N7YLA6"/>
<sequence>MRIIQRIQSSRFVSRCGIRLLSQVRGLSQRSVPGVAKLVDSVGNLVRRRQASSRSASPSAAAPSAMAPDGVAA</sequence>
<evidence type="ECO:0000313" key="3">
    <source>
        <dbReference type="Proteomes" id="UP000048965"/>
    </source>
</evidence>
<feature type="region of interest" description="Disordered" evidence="1">
    <location>
        <begin position="49"/>
        <end position="73"/>
    </location>
</feature>
<organism evidence="2 3">
    <name type="scientific">Streptomyces lydicamycinicus</name>
    <dbReference type="NCBI Taxonomy" id="1546107"/>
    <lineage>
        <taxon>Bacteria</taxon>
        <taxon>Bacillati</taxon>
        <taxon>Actinomycetota</taxon>
        <taxon>Actinomycetes</taxon>
        <taxon>Kitasatosporales</taxon>
        <taxon>Streptomycetaceae</taxon>
        <taxon>Streptomyces</taxon>
    </lineage>
</organism>
<name>A0A0N7YLA6_9ACTN</name>
<feature type="compositionally biased region" description="Low complexity" evidence="1">
    <location>
        <begin position="52"/>
        <end position="73"/>
    </location>
</feature>
<dbReference type="EMBL" id="BBNO01000003">
    <property type="protein sequence ID" value="GAO08275.1"/>
    <property type="molecule type" value="Genomic_DNA"/>
</dbReference>
<reference evidence="2 3" key="2">
    <citation type="journal article" date="2015" name="Stand. Genomic Sci.">
        <title>Draft genome sequence of marine-derived Streptomyces sp. TP-A0598, a producer of anti-MRSA antibiotic lydicamycins.</title>
        <authorList>
            <person name="Komaki H."/>
            <person name="Ichikawa N."/>
            <person name="Hosoyama A."/>
            <person name="Fujita N."/>
            <person name="Igarashi Y."/>
        </authorList>
    </citation>
    <scope>NUCLEOTIDE SEQUENCE [LARGE SCALE GENOMIC DNA]</scope>
    <source>
        <strain evidence="2 3">NBRC 110027</strain>
    </source>
</reference>
<keyword evidence="3" id="KW-1185">Reference proteome</keyword>
<comment type="caution">
    <text evidence="2">The sequence shown here is derived from an EMBL/GenBank/DDBJ whole genome shotgun (WGS) entry which is preliminary data.</text>
</comment>
<accession>A0A0N7YLA6</accession>